<proteinExistence type="predicted"/>
<feature type="signal peptide" evidence="2">
    <location>
        <begin position="1"/>
        <end position="22"/>
    </location>
</feature>
<dbReference type="AlphaFoldDB" id="L7EVJ6"/>
<evidence type="ECO:0000313" key="4">
    <source>
        <dbReference type="Proteomes" id="UP000010931"/>
    </source>
</evidence>
<keyword evidence="3" id="KW-0449">Lipoprotein</keyword>
<sequence length="153" mass="15737">MMVTRPKLVTAAVTALAALALAGCSGGASDSAATTIDATPVAATGSLEHIASEAGCKPIMQIDADELRQAACKTTTYGKFLLLTYATDRGQREWINGAKDYGGFYLLGRKWTAVGDKKVIAKLQGKLGGTTEVGTDHSAHTGAEATHSAGHEG</sequence>
<evidence type="ECO:0000313" key="3">
    <source>
        <dbReference type="EMBL" id="ELP63052.1"/>
    </source>
</evidence>
<name>L7EVJ6_STRT8</name>
<dbReference type="EMBL" id="AEJB01000553">
    <property type="protein sequence ID" value="ELP63052.1"/>
    <property type="molecule type" value="Genomic_DNA"/>
</dbReference>
<comment type="caution">
    <text evidence="3">The sequence shown here is derived from an EMBL/GenBank/DDBJ whole genome shotgun (WGS) entry which is preliminary data.</text>
</comment>
<dbReference type="PROSITE" id="PS51257">
    <property type="entry name" value="PROKAR_LIPOPROTEIN"/>
    <property type="match status" value="1"/>
</dbReference>
<organism evidence="3 4">
    <name type="scientific">Streptomyces turgidiscabies (strain Car8)</name>
    <dbReference type="NCBI Taxonomy" id="698760"/>
    <lineage>
        <taxon>Bacteria</taxon>
        <taxon>Bacillati</taxon>
        <taxon>Actinomycetota</taxon>
        <taxon>Actinomycetes</taxon>
        <taxon>Kitasatosporales</taxon>
        <taxon>Streptomycetaceae</taxon>
        <taxon>Streptomyces</taxon>
    </lineage>
</organism>
<reference evidence="3 4" key="1">
    <citation type="journal article" date="2011" name="Plasmid">
        <title>Streptomyces turgidiscabies Car8 contains a modular pathogenicity island that shares virulence genes with other actinobacterial plant pathogens.</title>
        <authorList>
            <person name="Huguet-Tapia J.C."/>
            <person name="Badger J.H."/>
            <person name="Loria R."/>
            <person name="Pettis G.S."/>
        </authorList>
    </citation>
    <scope>NUCLEOTIDE SEQUENCE [LARGE SCALE GENOMIC DNA]</scope>
    <source>
        <strain evidence="3 4">Car8</strain>
    </source>
</reference>
<feature type="chain" id="PRO_5038871097" evidence="2">
    <location>
        <begin position="23"/>
        <end position="153"/>
    </location>
</feature>
<evidence type="ECO:0000256" key="2">
    <source>
        <dbReference type="SAM" id="SignalP"/>
    </source>
</evidence>
<dbReference type="STRING" id="85558.T45_08779"/>
<keyword evidence="2" id="KW-0732">Signal</keyword>
<feature type="region of interest" description="Disordered" evidence="1">
    <location>
        <begin position="131"/>
        <end position="153"/>
    </location>
</feature>
<dbReference type="RefSeq" id="WP_006382005.1">
    <property type="nucleotide sequence ID" value="NZ_AEJB01000553.1"/>
</dbReference>
<dbReference type="PATRIC" id="fig|698760.3.peg.8032"/>
<accession>L7EVJ6</accession>
<protein>
    <submittedName>
        <fullName evidence="3">Putative lipoprotein</fullName>
    </submittedName>
</protein>
<dbReference type="Proteomes" id="UP000010931">
    <property type="component" value="Unassembled WGS sequence"/>
</dbReference>
<keyword evidence="4" id="KW-1185">Reference proteome</keyword>
<dbReference type="GeneID" id="97407400"/>
<gene>
    <name evidence="3" type="ORF">STRTUCAR8_03120</name>
</gene>
<evidence type="ECO:0000256" key="1">
    <source>
        <dbReference type="SAM" id="MobiDB-lite"/>
    </source>
</evidence>